<gene>
    <name evidence="3" type="ORF">AK812_SmicGene19795</name>
</gene>
<dbReference type="Proteomes" id="UP000186817">
    <property type="component" value="Unassembled WGS sequence"/>
</dbReference>
<feature type="region of interest" description="Disordered" evidence="2">
    <location>
        <begin position="648"/>
        <end position="723"/>
    </location>
</feature>
<keyword evidence="4" id="KW-1185">Reference proteome</keyword>
<evidence type="ECO:0000256" key="1">
    <source>
        <dbReference type="SAM" id="Coils"/>
    </source>
</evidence>
<keyword evidence="1" id="KW-0175">Coiled coil</keyword>
<evidence type="ECO:0000313" key="4">
    <source>
        <dbReference type="Proteomes" id="UP000186817"/>
    </source>
</evidence>
<dbReference type="OrthoDB" id="10526757at2759"/>
<name>A0A1Q9DRP5_SYMMI</name>
<evidence type="ECO:0000313" key="3">
    <source>
        <dbReference type="EMBL" id="OLP97814.1"/>
    </source>
</evidence>
<feature type="compositionally biased region" description="Basic and acidic residues" evidence="2">
    <location>
        <begin position="708"/>
        <end position="723"/>
    </location>
</feature>
<feature type="compositionally biased region" description="Low complexity" evidence="2">
    <location>
        <begin position="695"/>
        <end position="707"/>
    </location>
</feature>
<proteinExistence type="predicted"/>
<evidence type="ECO:0008006" key="5">
    <source>
        <dbReference type="Google" id="ProtNLM"/>
    </source>
</evidence>
<comment type="caution">
    <text evidence="3">The sequence shown here is derived from an EMBL/GenBank/DDBJ whole genome shotgun (WGS) entry which is preliminary data.</text>
</comment>
<dbReference type="EMBL" id="LSRX01000420">
    <property type="protein sequence ID" value="OLP97814.1"/>
    <property type="molecule type" value="Genomic_DNA"/>
</dbReference>
<evidence type="ECO:0000256" key="2">
    <source>
        <dbReference type="SAM" id="MobiDB-lite"/>
    </source>
</evidence>
<dbReference type="AlphaFoldDB" id="A0A1Q9DRP5"/>
<feature type="coiled-coil region" evidence="1">
    <location>
        <begin position="446"/>
        <end position="501"/>
    </location>
</feature>
<feature type="coiled-coil region" evidence="1">
    <location>
        <begin position="527"/>
        <end position="561"/>
    </location>
</feature>
<accession>A0A1Q9DRP5</accession>
<protein>
    <recommendedName>
        <fullName evidence="5">Heterokaryon incompatibility domain-containing protein</fullName>
    </recommendedName>
</protein>
<reference evidence="3 4" key="1">
    <citation type="submission" date="2016-02" db="EMBL/GenBank/DDBJ databases">
        <title>Genome analysis of coral dinoflagellate symbionts highlights evolutionary adaptations to a symbiotic lifestyle.</title>
        <authorList>
            <person name="Aranda M."/>
            <person name="Li Y."/>
            <person name="Liew Y.J."/>
            <person name="Baumgarten S."/>
            <person name="Simakov O."/>
            <person name="Wilson M."/>
            <person name="Piel J."/>
            <person name="Ashoor H."/>
            <person name="Bougouffa S."/>
            <person name="Bajic V.B."/>
            <person name="Ryu T."/>
            <person name="Ravasi T."/>
            <person name="Bayer T."/>
            <person name="Micklem G."/>
            <person name="Kim H."/>
            <person name="Bhak J."/>
            <person name="Lajeunesse T.C."/>
            <person name="Voolstra C.R."/>
        </authorList>
    </citation>
    <scope>NUCLEOTIDE SEQUENCE [LARGE SCALE GENOMIC DNA]</scope>
    <source>
        <strain evidence="3 4">CCMP2467</strain>
    </source>
</reference>
<organism evidence="3 4">
    <name type="scientific">Symbiodinium microadriaticum</name>
    <name type="common">Dinoflagellate</name>
    <name type="synonym">Zooxanthella microadriatica</name>
    <dbReference type="NCBI Taxonomy" id="2951"/>
    <lineage>
        <taxon>Eukaryota</taxon>
        <taxon>Sar</taxon>
        <taxon>Alveolata</taxon>
        <taxon>Dinophyceae</taxon>
        <taxon>Suessiales</taxon>
        <taxon>Symbiodiniaceae</taxon>
        <taxon>Symbiodinium</taxon>
    </lineage>
</organism>
<sequence length="723" mass="79430">MVAVRRGAGFVVAKVTAVAEDGSFYVQTGDGRPEVKVNQKQQVDWVSQGPADWMQSASPGFRLSRQVAKGEVIDFFVSHSWSDGPERKWRALQLVAEMFYAQHGRYPTFWVDKFCIDQRDVADGLRVLPVNVMACRLSFMSLEMALKQLVVRFESKIRAVGQLILDRELNGQGLMMETAGGNFGERFRYQLSMSSYASAVHANTSYSLSPGVAKGPLKVVIGPVTLPQDPGEALLKGQVAIKNSKGEPVACIALDIDVPLAAVSSPQETRLTDEPGFCNKPTDHFKNASLTQSGEVTQLSGTLDEDLNAVVAHVDLTVQALFVKLPLKLAIPMTFTPAIPKGDWKTPLQPHPGLASSAEPHPTTWCALLCRALQMATSGATLSHLQALQAMRPLEPPVPLLGSAALPVPSPKELLLSAGAADGGVALQYKTAEELQDVVRTADFWISLLEGEQNDLQEEISKHKKKQQLTIRQSEAKASALREAEVERKRLLSELKWLQESRDKAICERHMLREDTSRLTTRRQEDVQSLAARTEAIELELQREREEKAELERQLVRTKVRFAETLQSKDTLEAILDYYEGQLKLLSPGFEPQDRDSLGIWLRPARNSCDSSEVESLASGTTSDHATVDEKHSKGGRYFMKNLGSKVKSMLKGSGGGSSRRAQQSSSDSHDQESKPPTVDPTSPPSLSGDEPSKEAPAAAATAAPTEESPKPRGQRRWELRQE</sequence>